<comment type="caution">
    <text evidence="3">The sequence shown here is derived from an EMBL/GenBank/DDBJ whole genome shotgun (WGS) entry which is preliminary data.</text>
</comment>
<protein>
    <submittedName>
        <fullName evidence="3">Transglutaminase-like putative cysteine protease</fullName>
    </submittedName>
</protein>
<dbReference type="Gene3D" id="3.10.620.30">
    <property type="match status" value="1"/>
</dbReference>
<evidence type="ECO:0000313" key="4">
    <source>
        <dbReference type="Proteomes" id="UP000248326"/>
    </source>
</evidence>
<dbReference type="EMBL" id="QJSX01000001">
    <property type="protein sequence ID" value="PYE56489.1"/>
    <property type="molecule type" value="Genomic_DNA"/>
</dbReference>
<keyword evidence="3" id="KW-0645">Protease</keyword>
<organism evidence="3 4">
    <name type="scientific">Deinococcus yavapaiensis KR-236</name>
    <dbReference type="NCBI Taxonomy" id="694435"/>
    <lineage>
        <taxon>Bacteria</taxon>
        <taxon>Thermotogati</taxon>
        <taxon>Deinococcota</taxon>
        <taxon>Deinococci</taxon>
        <taxon>Deinococcales</taxon>
        <taxon>Deinococcaceae</taxon>
        <taxon>Deinococcus</taxon>
    </lineage>
</organism>
<gene>
    <name evidence="3" type="ORF">DES52_101293</name>
</gene>
<dbReference type="PANTHER" id="PTHR42736:SF1">
    <property type="entry name" value="PROTEIN-GLUTAMINE GAMMA-GLUTAMYLTRANSFERASE"/>
    <property type="match status" value="1"/>
</dbReference>
<dbReference type="InterPro" id="IPR021878">
    <property type="entry name" value="TgpA_N"/>
</dbReference>
<keyword evidence="1" id="KW-0472">Membrane</keyword>
<dbReference type="PANTHER" id="PTHR42736">
    <property type="entry name" value="PROTEIN-GLUTAMINE GAMMA-GLUTAMYLTRANSFERASE"/>
    <property type="match status" value="1"/>
</dbReference>
<feature type="transmembrane region" description="Helical" evidence="1">
    <location>
        <begin position="544"/>
        <end position="565"/>
    </location>
</feature>
<dbReference type="RefSeq" id="WP_170130836.1">
    <property type="nucleotide sequence ID" value="NZ_QJSX01000001.1"/>
</dbReference>
<feature type="domain" description="Transglutaminase-like" evidence="2">
    <location>
        <begin position="401"/>
        <end position="472"/>
    </location>
</feature>
<feature type="transmembrane region" description="Helical" evidence="1">
    <location>
        <begin position="158"/>
        <end position="177"/>
    </location>
</feature>
<feature type="transmembrane region" description="Helical" evidence="1">
    <location>
        <begin position="126"/>
        <end position="146"/>
    </location>
</feature>
<dbReference type="AlphaFoldDB" id="A0A318SAT3"/>
<evidence type="ECO:0000256" key="1">
    <source>
        <dbReference type="SAM" id="Phobius"/>
    </source>
</evidence>
<reference evidence="3 4" key="1">
    <citation type="submission" date="2018-06" db="EMBL/GenBank/DDBJ databases">
        <title>Genomic Encyclopedia of Type Strains, Phase IV (KMG-IV): sequencing the most valuable type-strain genomes for metagenomic binning, comparative biology and taxonomic classification.</title>
        <authorList>
            <person name="Goeker M."/>
        </authorList>
    </citation>
    <scope>NUCLEOTIDE SEQUENCE [LARGE SCALE GENOMIC DNA]</scope>
    <source>
        <strain evidence="3 4">DSM 18048</strain>
    </source>
</reference>
<dbReference type="Proteomes" id="UP000248326">
    <property type="component" value="Unassembled WGS sequence"/>
</dbReference>
<dbReference type="GO" id="GO:0008233">
    <property type="term" value="F:peptidase activity"/>
    <property type="evidence" value="ECO:0007669"/>
    <property type="project" value="UniProtKB-KW"/>
</dbReference>
<dbReference type="Pfam" id="PF01841">
    <property type="entry name" value="Transglut_core"/>
    <property type="match status" value="1"/>
</dbReference>
<dbReference type="Pfam" id="PF13559">
    <property type="entry name" value="DUF4129"/>
    <property type="match status" value="1"/>
</dbReference>
<dbReference type="InterPro" id="IPR052901">
    <property type="entry name" value="Bact_TGase-like"/>
</dbReference>
<keyword evidence="1" id="KW-0812">Transmembrane</keyword>
<dbReference type="Pfam" id="PF11992">
    <property type="entry name" value="TgpA_N"/>
    <property type="match status" value="1"/>
</dbReference>
<keyword evidence="4" id="KW-1185">Reference proteome</keyword>
<feature type="transmembrane region" description="Helical" evidence="1">
    <location>
        <begin position="12"/>
        <end position="40"/>
    </location>
</feature>
<evidence type="ECO:0000259" key="2">
    <source>
        <dbReference type="SMART" id="SM00460"/>
    </source>
</evidence>
<keyword evidence="3" id="KW-0378">Hydrolase</keyword>
<dbReference type="GO" id="GO:0006508">
    <property type="term" value="P:proteolysis"/>
    <property type="evidence" value="ECO:0007669"/>
    <property type="project" value="UniProtKB-KW"/>
</dbReference>
<dbReference type="InterPro" id="IPR002931">
    <property type="entry name" value="Transglutaminase-like"/>
</dbReference>
<feature type="transmembrane region" description="Helical" evidence="1">
    <location>
        <begin position="52"/>
        <end position="70"/>
    </location>
</feature>
<accession>A0A318SAT3</accession>
<dbReference type="InterPro" id="IPR025403">
    <property type="entry name" value="TgpA-like_C"/>
</dbReference>
<proteinExistence type="predicted"/>
<feature type="transmembrane region" description="Helical" evidence="1">
    <location>
        <begin position="104"/>
        <end position="120"/>
    </location>
</feature>
<keyword evidence="1" id="KW-1133">Transmembrane helix</keyword>
<evidence type="ECO:0000313" key="3">
    <source>
        <dbReference type="EMBL" id="PYE56489.1"/>
    </source>
</evidence>
<dbReference type="SUPFAM" id="SSF54001">
    <property type="entry name" value="Cysteine proteinases"/>
    <property type="match status" value="1"/>
</dbReference>
<dbReference type="InterPro" id="IPR038765">
    <property type="entry name" value="Papain-like_cys_pep_sf"/>
</dbReference>
<sequence length="649" mass="70214">MNVLPSRPTVTLLGVLGLVFVPYFAHLPPWLSALLVGLLAWRALIAVGRAGIPPVFTLVVGAAVVAWGIASEYGTLLGRDGGTAFLLLLLALKIHETRTRRDVRVLLLLGYFALGANFFFEQGPLVTLYTLLMTVALTVVAAWWRAPDRPHPRTRGARVVKLVLSAVPLAAALFVVFPRPAQPLWTLPVSSDRAETGLANEISPGSVSSLTKSSAVAFRADFEGAIPPQNELYWRGPVFDDFDGRRWVRSRTYVTGVTGGPLWPPLVEERGNVVRYALSLEPSGTRWVLALDYPLRGPGDVRITNAFQLVVRDIITARRRFELESAPSSLVGRREYPAILHDSTVLPSGGDPRARALGASWATLPPAERVERALAFLRGGNFKYTLEPPALPRENGIDAFLFGTRQGFCEHYASAFAFLMRAAGLPARVVSGYLGGEVNPNGNYLIVRQSFAHAWTEVWLDGEGWRRVDPTGVVSPARLSGDVARSVTDPAALPPLSRGANSLLSRLSLRIDALQTAWNDLVAYDGGAQAALLASIGLAKAGGASLLLLCVAVVVLATLPMLFVVRGRVARPDPLVVAFDLLARRVGVDRSPSESAGAYAARVASVKPDVARDVRALAHEYETLRYGRGANADSVRAFVRKVRRFRARG</sequence>
<name>A0A318SAT3_9DEIO</name>
<dbReference type="SMART" id="SM00460">
    <property type="entry name" value="TGc"/>
    <property type="match status" value="1"/>
</dbReference>